<gene>
    <name evidence="2" type="ORF">M2280_001216</name>
</gene>
<sequence>MDAGFIWRPGTGDWDIWHDHKYIGGSIGVGAYAGVGQTGIEMTDLNTAAIGTSTSFRYKQPGTGNYLWAPKQSFYNNKPTHLSGNTNGPTVNARTTSNCWPGTTSAKTAPKALTATSAPRSRRSRPRISASRRRGTPAR</sequence>
<keyword evidence="3" id="KW-1185">Reference proteome</keyword>
<dbReference type="EMBL" id="JARXVC010000002">
    <property type="protein sequence ID" value="MDH6280007.1"/>
    <property type="molecule type" value="Genomic_DNA"/>
</dbReference>
<evidence type="ECO:0000313" key="2">
    <source>
        <dbReference type="EMBL" id="MDH6280007.1"/>
    </source>
</evidence>
<feature type="region of interest" description="Disordered" evidence="1">
    <location>
        <begin position="79"/>
        <end position="139"/>
    </location>
</feature>
<dbReference type="RefSeq" id="WP_280759352.1">
    <property type="nucleotide sequence ID" value="NZ_JARXVC010000002.1"/>
</dbReference>
<dbReference type="Proteomes" id="UP001160334">
    <property type="component" value="Unassembled WGS sequence"/>
</dbReference>
<protein>
    <submittedName>
        <fullName evidence="2">Uncharacterized protein</fullName>
    </submittedName>
</protein>
<comment type="caution">
    <text evidence="2">The sequence shown here is derived from an EMBL/GenBank/DDBJ whole genome shotgun (WGS) entry which is preliminary data.</text>
</comment>
<accession>A0ABT6M6S2</accession>
<evidence type="ECO:0000256" key="1">
    <source>
        <dbReference type="SAM" id="MobiDB-lite"/>
    </source>
</evidence>
<evidence type="ECO:0000313" key="3">
    <source>
        <dbReference type="Proteomes" id="UP001160334"/>
    </source>
</evidence>
<reference evidence="2 3" key="1">
    <citation type="submission" date="2023-04" db="EMBL/GenBank/DDBJ databases">
        <title>Forest soil microbial communities from Buena Vista Peninsula, Colon Province, Panama.</title>
        <authorList>
            <person name="Bouskill N."/>
        </authorList>
    </citation>
    <scope>NUCLEOTIDE SEQUENCE [LARGE SCALE GENOMIC DNA]</scope>
    <source>
        <strain evidence="2 3">CFH S0262</strain>
    </source>
</reference>
<organism evidence="2 3">
    <name type="scientific">Prescottella agglutinans</name>
    <dbReference type="NCBI Taxonomy" id="1644129"/>
    <lineage>
        <taxon>Bacteria</taxon>
        <taxon>Bacillati</taxon>
        <taxon>Actinomycetota</taxon>
        <taxon>Actinomycetes</taxon>
        <taxon>Mycobacteriales</taxon>
        <taxon>Nocardiaceae</taxon>
        <taxon>Prescottella</taxon>
    </lineage>
</organism>
<feature type="compositionally biased region" description="Basic residues" evidence="1">
    <location>
        <begin position="120"/>
        <end position="139"/>
    </location>
</feature>
<feature type="compositionally biased region" description="Polar residues" evidence="1">
    <location>
        <begin position="79"/>
        <end position="107"/>
    </location>
</feature>
<name>A0ABT6M6S2_9NOCA</name>
<proteinExistence type="predicted"/>